<feature type="transmembrane region" description="Helical" evidence="1">
    <location>
        <begin position="234"/>
        <end position="254"/>
    </location>
</feature>
<keyword evidence="1" id="KW-0812">Transmembrane</keyword>
<dbReference type="EMBL" id="CP091521">
    <property type="protein sequence ID" value="UOP04822.2"/>
    <property type="molecule type" value="Genomic_DNA"/>
</dbReference>
<feature type="transmembrane region" description="Helical" evidence="1">
    <location>
        <begin position="99"/>
        <end position="119"/>
    </location>
</feature>
<feature type="transmembrane region" description="Helical" evidence="1">
    <location>
        <begin position="275"/>
        <end position="292"/>
    </location>
</feature>
<dbReference type="AlphaFoldDB" id="A0A8T9MX86"/>
<evidence type="ECO:0000256" key="1">
    <source>
        <dbReference type="SAM" id="Phobius"/>
    </source>
</evidence>
<evidence type="ECO:0000313" key="2">
    <source>
        <dbReference type="EMBL" id="UOP04822.2"/>
    </source>
</evidence>
<protein>
    <submittedName>
        <fullName evidence="2">Uncharacterized protein</fullName>
    </submittedName>
</protein>
<feature type="transmembrane region" description="Helical" evidence="1">
    <location>
        <begin position="34"/>
        <end position="53"/>
    </location>
</feature>
<keyword evidence="3" id="KW-1185">Reference proteome</keyword>
<dbReference type="RefSeq" id="WP_027008912.1">
    <property type="nucleotide sequence ID" value="NZ_CP091521.1"/>
</dbReference>
<feature type="transmembrane region" description="Helical" evidence="1">
    <location>
        <begin position="6"/>
        <end position="22"/>
    </location>
</feature>
<sequence>MSAVAALLLPALALALELYLHRNGLPVIWRRNTLAWSLLWLLPAAFAGGLWLLHDVESGTGFFATYVFAKIWLCAYVPYLHRAAARFKLPDTLGRHMRCCALAAVAGLLPLLCALTALADTFAAPVLHLLLAAFGGYTAWRLLEHAERPDHARTERQARTLLHRWFPVWPQLHGRKLWLAPAALRQARRDFPDVCPTRARHPLPNAPTLTILASCSAAAAWTGAWLLLQALPAAWAFSGQFAPVCSALLCALLGTHTLYARPEAVQQYGTAWEKPLVVLLFFACFKLLLNLSDRLFEHGSAIDRRAALAVVLLVSAAGIGNVLYRARRAPAQD</sequence>
<reference evidence="2" key="1">
    <citation type="journal article" date="2022" name="Res Sq">
        <title>Evolution of multicellular longitudinally dividing oral cavity symbionts (Neisseriaceae).</title>
        <authorList>
            <person name="Nyongesa S."/>
            <person name="Weber P."/>
            <person name="Bernet E."/>
            <person name="Pullido F."/>
            <person name="Nieckarz M."/>
            <person name="Delaby M."/>
            <person name="Nieves C."/>
            <person name="Viehboeck T."/>
            <person name="Krause N."/>
            <person name="Rivera-Millot A."/>
            <person name="Nakamura A."/>
            <person name="Vischer N."/>
            <person name="VanNieuwenhze M."/>
            <person name="Brun Y."/>
            <person name="Cava F."/>
            <person name="Bulgheresi S."/>
            <person name="Veyrier F."/>
        </authorList>
    </citation>
    <scope>NUCLEOTIDE SEQUENCE</scope>
    <source>
        <strain evidence="2">17694</strain>
    </source>
</reference>
<accession>A0A8T9MX86</accession>
<proteinExistence type="predicted"/>
<organism evidence="2 3">
    <name type="scientific">Conchiformibius kuhniae</name>
    <dbReference type="NCBI Taxonomy" id="211502"/>
    <lineage>
        <taxon>Bacteria</taxon>
        <taxon>Pseudomonadati</taxon>
        <taxon>Pseudomonadota</taxon>
        <taxon>Betaproteobacteria</taxon>
        <taxon>Neisseriales</taxon>
        <taxon>Neisseriaceae</taxon>
        <taxon>Conchiformibius</taxon>
    </lineage>
</organism>
<feature type="transmembrane region" description="Helical" evidence="1">
    <location>
        <begin position="125"/>
        <end position="143"/>
    </location>
</feature>
<keyword evidence="1" id="KW-1133">Transmembrane helix</keyword>
<dbReference type="KEGG" id="ckh:LVJ77_11895"/>
<feature type="transmembrane region" description="Helical" evidence="1">
    <location>
        <begin position="208"/>
        <end position="228"/>
    </location>
</feature>
<name>A0A8T9MX86_9NEIS</name>
<gene>
    <name evidence="2" type="ORF">LVJ77_11895</name>
</gene>
<feature type="transmembrane region" description="Helical" evidence="1">
    <location>
        <begin position="59"/>
        <end position="79"/>
    </location>
</feature>
<reference evidence="2" key="2">
    <citation type="submission" date="2024-09" db="EMBL/GenBank/DDBJ databases">
        <authorList>
            <person name="Veyrier F.J."/>
        </authorList>
    </citation>
    <scope>NUCLEOTIDE SEQUENCE</scope>
    <source>
        <strain evidence="2">17694</strain>
    </source>
</reference>
<feature type="transmembrane region" description="Helical" evidence="1">
    <location>
        <begin position="304"/>
        <end position="324"/>
    </location>
</feature>
<dbReference type="Proteomes" id="UP000831534">
    <property type="component" value="Chromosome"/>
</dbReference>
<keyword evidence="1" id="KW-0472">Membrane</keyword>
<evidence type="ECO:0000313" key="3">
    <source>
        <dbReference type="Proteomes" id="UP000831534"/>
    </source>
</evidence>